<gene>
    <name evidence="1" type="ORF">ACFQ4M_12055</name>
</gene>
<dbReference type="Gene3D" id="1.10.238.160">
    <property type="match status" value="1"/>
</dbReference>
<evidence type="ECO:0000313" key="2">
    <source>
        <dbReference type="Proteomes" id="UP001597158"/>
    </source>
</evidence>
<protein>
    <submittedName>
        <fullName evidence="1">Helix-turn-helix transcriptional regulator</fullName>
    </submittedName>
</protein>
<comment type="caution">
    <text evidence="1">The sequence shown here is derived from an EMBL/GenBank/DDBJ whole genome shotgun (WGS) entry which is preliminary data.</text>
</comment>
<reference evidence="2" key="1">
    <citation type="journal article" date="2019" name="Int. J. Syst. Evol. Microbiol.">
        <title>The Global Catalogue of Microorganisms (GCM) 10K type strain sequencing project: providing services to taxonomists for standard genome sequencing and annotation.</title>
        <authorList>
            <consortium name="The Broad Institute Genomics Platform"/>
            <consortium name="The Broad Institute Genome Sequencing Center for Infectious Disease"/>
            <person name="Wu L."/>
            <person name="Ma J."/>
        </authorList>
    </citation>
    <scope>NUCLEOTIDE SEQUENCE [LARGE SCALE GENOMIC DNA]</scope>
    <source>
        <strain evidence="2">CCUG 48884</strain>
    </source>
</reference>
<proteinExistence type="predicted"/>
<dbReference type="Proteomes" id="UP001597158">
    <property type="component" value="Unassembled WGS sequence"/>
</dbReference>
<evidence type="ECO:0000313" key="1">
    <source>
        <dbReference type="EMBL" id="MFD1264319.1"/>
    </source>
</evidence>
<name>A0ABW3WGS8_9RHOO</name>
<dbReference type="InterPro" id="IPR010260">
    <property type="entry name" value="AlpA"/>
</dbReference>
<dbReference type="RefSeq" id="WP_386041079.1">
    <property type="nucleotide sequence ID" value="NZ_JARQZE010000002.1"/>
</dbReference>
<dbReference type="EMBL" id="JBHTMC010000024">
    <property type="protein sequence ID" value="MFD1264319.1"/>
    <property type="molecule type" value="Genomic_DNA"/>
</dbReference>
<keyword evidence="2" id="KW-1185">Reference proteome</keyword>
<organism evidence="1 2">
    <name type="scientific">Thauera mechernichensis</name>
    <dbReference type="NCBI Taxonomy" id="82788"/>
    <lineage>
        <taxon>Bacteria</taxon>
        <taxon>Pseudomonadati</taxon>
        <taxon>Pseudomonadota</taxon>
        <taxon>Betaproteobacteria</taxon>
        <taxon>Rhodocyclales</taxon>
        <taxon>Zoogloeaceae</taxon>
        <taxon>Thauera</taxon>
    </lineage>
</organism>
<accession>A0ABW3WGS8</accession>
<sequence length="64" mass="6787">MTNAAFQLLDLKAVIAATTLSRSSVYRAVAAGTLPPPIKISARRSAWRSTDVAAWLEKMAGGVQ</sequence>
<dbReference type="Pfam" id="PF05930">
    <property type="entry name" value="Phage_AlpA"/>
    <property type="match status" value="1"/>
</dbReference>